<evidence type="ECO:0000256" key="1">
    <source>
        <dbReference type="ARBA" id="ARBA00004496"/>
    </source>
</evidence>
<keyword evidence="5" id="KW-0238">DNA-binding</keyword>
<evidence type="ECO:0000259" key="9">
    <source>
        <dbReference type="PROSITE" id="PS50110"/>
    </source>
</evidence>
<name>A0A1I5PRQ0_9BACI</name>
<keyword evidence="6" id="KW-0804">Transcription</keyword>
<dbReference type="GO" id="GO:0000160">
    <property type="term" value="P:phosphorelay signal transduction system"/>
    <property type="evidence" value="ECO:0007669"/>
    <property type="project" value="UniProtKB-KW"/>
</dbReference>
<dbReference type="PANTHER" id="PTHR43214:SF1">
    <property type="entry name" value="TRANSCRIPTIONAL REGULATORY PROTEIN COMA"/>
    <property type="match status" value="1"/>
</dbReference>
<keyword evidence="3" id="KW-0902">Two-component regulatory system</keyword>
<feature type="domain" description="HTH luxR-type" evidence="8">
    <location>
        <begin position="143"/>
        <end position="208"/>
    </location>
</feature>
<proteinExistence type="predicted"/>
<dbReference type="SUPFAM" id="SSF52172">
    <property type="entry name" value="CheY-like"/>
    <property type="match status" value="1"/>
</dbReference>
<evidence type="ECO:0000313" key="13">
    <source>
        <dbReference type="Proteomes" id="UP000321547"/>
    </source>
</evidence>
<dbReference type="OrthoDB" id="118459at2"/>
<gene>
    <name evidence="10" type="primary">comA</name>
    <name evidence="10" type="ORF">HHA03_11260</name>
    <name evidence="11" type="ORF">SAMN05421839_11634</name>
</gene>
<dbReference type="InterPro" id="IPR058245">
    <property type="entry name" value="NreC/VraR/RcsB-like_REC"/>
</dbReference>
<dbReference type="PANTHER" id="PTHR43214">
    <property type="entry name" value="TWO-COMPONENT RESPONSE REGULATOR"/>
    <property type="match status" value="1"/>
</dbReference>
<dbReference type="CDD" id="cd06170">
    <property type="entry name" value="LuxR_C_like"/>
    <property type="match status" value="1"/>
</dbReference>
<evidence type="ECO:0000313" key="12">
    <source>
        <dbReference type="Proteomes" id="UP000242243"/>
    </source>
</evidence>
<dbReference type="Pfam" id="PF00196">
    <property type="entry name" value="GerE"/>
    <property type="match status" value="1"/>
</dbReference>
<dbReference type="PRINTS" id="PR00038">
    <property type="entry name" value="HTHLUXR"/>
</dbReference>
<dbReference type="CDD" id="cd17535">
    <property type="entry name" value="REC_NarL-like"/>
    <property type="match status" value="1"/>
</dbReference>
<organism evidence="11 12">
    <name type="scientific">Halolactibacillus halophilus</name>
    <dbReference type="NCBI Taxonomy" id="306540"/>
    <lineage>
        <taxon>Bacteria</taxon>
        <taxon>Bacillati</taxon>
        <taxon>Bacillota</taxon>
        <taxon>Bacilli</taxon>
        <taxon>Bacillales</taxon>
        <taxon>Bacillaceae</taxon>
        <taxon>Halolactibacillus</taxon>
    </lineage>
</organism>
<dbReference type="InterPro" id="IPR001789">
    <property type="entry name" value="Sig_transdc_resp-reg_receiver"/>
</dbReference>
<comment type="subcellular location">
    <subcellularLocation>
        <location evidence="1">Cytoplasm</location>
    </subcellularLocation>
</comment>
<dbReference type="InterPro" id="IPR011006">
    <property type="entry name" value="CheY-like_superfamily"/>
</dbReference>
<reference evidence="10 13" key="2">
    <citation type="submission" date="2019-07" db="EMBL/GenBank/DDBJ databases">
        <title>Whole genome shotgun sequence of Halolactibacillus halophilus NBRC 100868.</title>
        <authorList>
            <person name="Hosoyama A."/>
            <person name="Uohara A."/>
            <person name="Ohji S."/>
            <person name="Ichikawa N."/>
        </authorList>
    </citation>
    <scope>NUCLEOTIDE SEQUENCE [LARGE SCALE GENOMIC DNA]</scope>
    <source>
        <strain evidence="10 13">NBRC 100868</strain>
    </source>
</reference>
<evidence type="ECO:0000256" key="7">
    <source>
        <dbReference type="PROSITE-ProRule" id="PRU00169"/>
    </source>
</evidence>
<keyword evidence="13" id="KW-1185">Reference proteome</keyword>
<dbReference type="EMBL" id="BJWI01000012">
    <property type="protein sequence ID" value="GEM01594.1"/>
    <property type="molecule type" value="Genomic_DNA"/>
</dbReference>
<evidence type="ECO:0000256" key="2">
    <source>
        <dbReference type="ARBA" id="ARBA00022553"/>
    </source>
</evidence>
<dbReference type="Proteomes" id="UP000321547">
    <property type="component" value="Unassembled WGS sequence"/>
</dbReference>
<dbReference type="InterPro" id="IPR016032">
    <property type="entry name" value="Sig_transdc_resp-reg_C-effctor"/>
</dbReference>
<dbReference type="Pfam" id="PF00072">
    <property type="entry name" value="Response_reg"/>
    <property type="match status" value="1"/>
</dbReference>
<dbReference type="PROSITE" id="PS50110">
    <property type="entry name" value="RESPONSE_REGULATORY"/>
    <property type="match status" value="1"/>
</dbReference>
<dbReference type="GO" id="GO:0006355">
    <property type="term" value="P:regulation of DNA-templated transcription"/>
    <property type="evidence" value="ECO:0007669"/>
    <property type="project" value="InterPro"/>
</dbReference>
<dbReference type="PROSITE" id="PS50043">
    <property type="entry name" value="HTH_LUXR_2"/>
    <property type="match status" value="1"/>
</dbReference>
<protein>
    <submittedName>
        <fullName evidence="10">Transcriptional regulatory protein ComA</fullName>
    </submittedName>
    <submittedName>
        <fullName evidence="11">Two-component system, NarL family, competent response regulator ComA</fullName>
    </submittedName>
</protein>
<dbReference type="RefSeq" id="WP_089831867.1">
    <property type="nucleotide sequence ID" value="NZ_BJWI01000012.1"/>
</dbReference>
<dbReference type="GO" id="GO:0005737">
    <property type="term" value="C:cytoplasm"/>
    <property type="evidence" value="ECO:0007669"/>
    <property type="project" value="UniProtKB-SubCell"/>
</dbReference>
<keyword evidence="2 7" id="KW-0597">Phosphoprotein</keyword>
<dbReference type="EMBL" id="FOXC01000016">
    <property type="protein sequence ID" value="SFP36649.1"/>
    <property type="molecule type" value="Genomic_DNA"/>
</dbReference>
<feature type="domain" description="Response regulatory" evidence="9">
    <location>
        <begin position="4"/>
        <end position="119"/>
    </location>
</feature>
<dbReference type="Gene3D" id="1.10.10.10">
    <property type="entry name" value="Winged helix-like DNA-binding domain superfamily/Winged helix DNA-binding domain"/>
    <property type="match status" value="1"/>
</dbReference>
<evidence type="ECO:0000256" key="6">
    <source>
        <dbReference type="ARBA" id="ARBA00023163"/>
    </source>
</evidence>
<dbReference type="GO" id="GO:0003677">
    <property type="term" value="F:DNA binding"/>
    <property type="evidence" value="ECO:0007669"/>
    <property type="project" value="UniProtKB-KW"/>
</dbReference>
<evidence type="ECO:0000256" key="4">
    <source>
        <dbReference type="ARBA" id="ARBA00023015"/>
    </source>
</evidence>
<sequence length="215" mass="24125">MAYQILLVDDHKIVGEGTKRLLEETGDLTVDYVSSGVAALEKMMVCDYDLFIVDLHMPVMNGIELTQCIKSEQSNARILIYTGYDTTAYFNKLVQLGAVGFISKNFSNDQLIYAVMCALNDLAVIPQEWLDTLKRDGQKVMAGSGGRVSLTEVEHEVLHYVEKGFSNDEIAEEIHVSKRTVERYLTKIFQKLHVTSRADAIAEGKRLGILVKLDF</sequence>
<reference evidence="11 12" key="1">
    <citation type="submission" date="2016-10" db="EMBL/GenBank/DDBJ databases">
        <authorList>
            <person name="de Groot N.N."/>
        </authorList>
    </citation>
    <scope>NUCLEOTIDE SEQUENCE [LARGE SCALE GENOMIC DNA]</scope>
    <source>
        <strain evidence="11 12">DSM 17073</strain>
    </source>
</reference>
<evidence type="ECO:0000259" key="8">
    <source>
        <dbReference type="PROSITE" id="PS50043"/>
    </source>
</evidence>
<dbReference type="Gene3D" id="3.40.50.2300">
    <property type="match status" value="1"/>
</dbReference>
<dbReference type="InterPro" id="IPR039420">
    <property type="entry name" value="WalR-like"/>
</dbReference>
<evidence type="ECO:0000313" key="11">
    <source>
        <dbReference type="EMBL" id="SFP36649.1"/>
    </source>
</evidence>
<dbReference type="SUPFAM" id="SSF46894">
    <property type="entry name" value="C-terminal effector domain of the bipartite response regulators"/>
    <property type="match status" value="1"/>
</dbReference>
<dbReference type="STRING" id="306540.SAMN05421839_11634"/>
<dbReference type="InterPro" id="IPR036388">
    <property type="entry name" value="WH-like_DNA-bd_sf"/>
</dbReference>
<evidence type="ECO:0000256" key="3">
    <source>
        <dbReference type="ARBA" id="ARBA00023012"/>
    </source>
</evidence>
<evidence type="ECO:0000256" key="5">
    <source>
        <dbReference type="ARBA" id="ARBA00023125"/>
    </source>
</evidence>
<keyword evidence="4" id="KW-0805">Transcription regulation</keyword>
<feature type="modified residue" description="4-aspartylphosphate" evidence="7">
    <location>
        <position position="54"/>
    </location>
</feature>
<dbReference type="AlphaFoldDB" id="A0A1I5PRQ0"/>
<accession>A0A1I5PRQ0</accession>
<dbReference type="SMART" id="SM00448">
    <property type="entry name" value="REC"/>
    <property type="match status" value="1"/>
</dbReference>
<dbReference type="InterPro" id="IPR000792">
    <property type="entry name" value="Tscrpt_reg_LuxR_C"/>
</dbReference>
<dbReference type="SMART" id="SM00421">
    <property type="entry name" value="HTH_LUXR"/>
    <property type="match status" value="1"/>
</dbReference>
<dbReference type="Proteomes" id="UP000242243">
    <property type="component" value="Unassembled WGS sequence"/>
</dbReference>
<evidence type="ECO:0000313" key="10">
    <source>
        <dbReference type="EMBL" id="GEM01594.1"/>
    </source>
</evidence>